<dbReference type="RefSeq" id="WP_208229643.1">
    <property type="nucleotide sequence ID" value="NZ_CP050854.1"/>
</dbReference>
<keyword evidence="5 6" id="KW-0472">Membrane</keyword>
<protein>
    <submittedName>
        <fullName evidence="8">MFS transporter</fullName>
    </submittedName>
</protein>
<dbReference type="InterPro" id="IPR011701">
    <property type="entry name" value="MFS"/>
</dbReference>
<evidence type="ECO:0000256" key="1">
    <source>
        <dbReference type="ARBA" id="ARBA00004651"/>
    </source>
</evidence>
<dbReference type="InterPro" id="IPR050189">
    <property type="entry name" value="MFS_Efflux_Transporters"/>
</dbReference>
<dbReference type="Gene3D" id="1.20.1250.20">
    <property type="entry name" value="MFS general substrate transporter like domains"/>
    <property type="match status" value="1"/>
</dbReference>
<evidence type="ECO:0000313" key="9">
    <source>
        <dbReference type="Proteomes" id="UP000671960"/>
    </source>
</evidence>
<evidence type="ECO:0000256" key="2">
    <source>
        <dbReference type="ARBA" id="ARBA00022475"/>
    </source>
</evidence>
<feature type="domain" description="Major facilitator superfamily (MFS) profile" evidence="7">
    <location>
        <begin position="9"/>
        <end position="380"/>
    </location>
</feature>
<feature type="transmembrane region" description="Helical" evidence="6">
    <location>
        <begin position="268"/>
        <end position="287"/>
    </location>
</feature>
<feature type="transmembrane region" description="Helical" evidence="6">
    <location>
        <begin position="359"/>
        <end position="376"/>
    </location>
</feature>
<evidence type="ECO:0000259" key="7">
    <source>
        <dbReference type="PROSITE" id="PS50850"/>
    </source>
</evidence>
<comment type="subcellular location">
    <subcellularLocation>
        <location evidence="1">Cell membrane</location>
        <topology evidence="1">Multi-pass membrane protein</topology>
    </subcellularLocation>
</comment>
<feature type="transmembrane region" description="Helical" evidence="6">
    <location>
        <begin position="96"/>
        <end position="121"/>
    </location>
</feature>
<dbReference type="PROSITE" id="PS50850">
    <property type="entry name" value="MFS"/>
    <property type="match status" value="1"/>
</dbReference>
<feature type="transmembrane region" description="Helical" evidence="6">
    <location>
        <begin position="12"/>
        <end position="32"/>
    </location>
</feature>
<dbReference type="PANTHER" id="PTHR43124">
    <property type="entry name" value="PURINE EFFLUX PUMP PBUE"/>
    <property type="match status" value="1"/>
</dbReference>
<feature type="transmembrane region" description="Helical" evidence="6">
    <location>
        <begin position="293"/>
        <end position="315"/>
    </location>
</feature>
<name>A0ABX7US13_9GAMM</name>
<sequence>MSKVRKSTPMIVAFITMLVVGTDLFVVSPLLLPIAESFGISVGKAGMSVTIFSLAYVIGAPVFGRLGDKFDKKIILVIGLLGFSVANLLTAVSPSYILFIIARAIAGAAAAAISPSIYALIGSNAPVENKGCWMSVAVAGFLISLTTGAPTGVYISEMSNWNTVFITIAVLSLFLAVLNWNIWEKDNKSPIEKEQKTSLKKKLKAVSITGIWGFCVYATYTYLSVGLQSAGGFSAALIAFALVIYGVGAVIGSLSGGKLADRFGTKKIAALSLICLSLAEITLSSILNFAPELQIMTISLLALFSIAAYPCLPAYQGFLIGQFPDESGSIMAWNSSVMYLGVSLGAAAGGVVFSNVGFIFVPLLSAVVGIAGGYLCHRLTL</sequence>
<accession>A0ABX7US13</accession>
<organism evidence="8 9">
    <name type="scientific">Brenneria izadpanahii</name>
    <dbReference type="NCBI Taxonomy" id="2722756"/>
    <lineage>
        <taxon>Bacteria</taxon>
        <taxon>Pseudomonadati</taxon>
        <taxon>Pseudomonadota</taxon>
        <taxon>Gammaproteobacteria</taxon>
        <taxon>Enterobacterales</taxon>
        <taxon>Pectobacteriaceae</taxon>
        <taxon>Brenneria</taxon>
    </lineage>
</organism>
<evidence type="ECO:0000256" key="3">
    <source>
        <dbReference type="ARBA" id="ARBA00022692"/>
    </source>
</evidence>
<evidence type="ECO:0000313" key="8">
    <source>
        <dbReference type="EMBL" id="QTF06995.1"/>
    </source>
</evidence>
<keyword evidence="2" id="KW-1003">Cell membrane</keyword>
<keyword evidence="9" id="KW-1185">Reference proteome</keyword>
<reference evidence="8 9" key="1">
    <citation type="submission" date="2020-03" db="EMBL/GenBank/DDBJ databases">
        <authorList>
            <person name="Bakhshi Ganjeh M."/>
        </authorList>
    </citation>
    <scope>NUCLEOTIDE SEQUENCE [LARGE SCALE GENOMIC DNA]</scope>
    <source>
        <strain evidence="9">Iran 50</strain>
    </source>
</reference>
<feature type="transmembrane region" description="Helical" evidence="6">
    <location>
        <begin position="38"/>
        <end position="62"/>
    </location>
</feature>
<dbReference type="EMBL" id="CP050854">
    <property type="protein sequence ID" value="QTF06995.1"/>
    <property type="molecule type" value="Genomic_DNA"/>
</dbReference>
<dbReference type="PANTHER" id="PTHR43124:SF3">
    <property type="entry name" value="CHLORAMPHENICOL EFFLUX PUMP RV0191"/>
    <property type="match status" value="1"/>
</dbReference>
<feature type="transmembrane region" description="Helical" evidence="6">
    <location>
        <begin position="161"/>
        <end position="182"/>
    </location>
</feature>
<dbReference type="Proteomes" id="UP000671960">
    <property type="component" value="Chromosome"/>
</dbReference>
<evidence type="ECO:0000256" key="4">
    <source>
        <dbReference type="ARBA" id="ARBA00022989"/>
    </source>
</evidence>
<feature type="transmembrane region" description="Helical" evidence="6">
    <location>
        <begin position="235"/>
        <end position="256"/>
    </location>
</feature>
<gene>
    <name evidence="8" type="ORF">HC231_02915</name>
</gene>
<dbReference type="SUPFAM" id="SSF103473">
    <property type="entry name" value="MFS general substrate transporter"/>
    <property type="match status" value="1"/>
</dbReference>
<feature type="transmembrane region" description="Helical" evidence="6">
    <location>
        <begin position="203"/>
        <end position="223"/>
    </location>
</feature>
<feature type="transmembrane region" description="Helical" evidence="6">
    <location>
        <begin position="74"/>
        <end position="90"/>
    </location>
</feature>
<evidence type="ECO:0000256" key="5">
    <source>
        <dbReference type="ARBA" id="ARBA00023136"/>
    </source>
</evidence>
<proteinExistence type="predicted"/>
<keyword evidence="4 6" id="KW-1133">Transmembrane helix</keyword>
<dbReference type="Pfam" id="PF07690">
    <property type="entry name" value="MFS_1"/>
    <property type="match status" value="1"/>
</dbReference>
<evidence type="ECO:0000256" key="6">
    <source>
        <dbReference type="SAM" id="Phobius"/>
    </source>
</evidence>
<dbReference type="InterPro" id="IPR020846">
    <property type="entry name" value="MFS_dom"/>
</dbReference>
<dbReference type="InterPro" id="IPR036259">
    <property type="entry name" value="MFS_trans_sf"/>
</dbReference>
<dbReference type="CDD" id="cd17324">
    <property type="entry name" value="MFS_NepI_like"/>
    <property type="match status" value="1"/>
</dbReference>
<feature type="transmembrane region" description="Helical" evidence="6">
    <location>
        <begin position="133"/>
        <end position="155"/>
    </location>
</feature>
<feature type="transmembrane region" description="Helical" evidence="6">
    <location>
        <begin position="336"/>
        <end position="353"/>
    </location>
</feature>
<keyword evidence="3 6" id="KW-0812">Transmembrane</keyword>